<sequence>MEAVELTLPPYDSLSDIHGYTDGVPMSFAGNQWFLVDKIVEILLRSGIRAYIETIPPGIVRQRALGAPLKVGTLTFSARPQVVSLPPALLEGLQLEERYEYVEDTIVLAYRGSRPNVSSWCDIREIPRLAIPNPVTEGIGAQVRDAIQRSCGGYESLASRSFITRVHHREIPPLLYGNVIDAGVMWISEARYWGLNYVVPQPELRGRLAFALLSGASEDARRAYRVLVNSRDELKAAYEAYGFKWIGS</sequence>
<keyword evidence="2" id="KW-1185">Reference proteome</keyword>
<organism evidence="1 2">
    <name type="scientific">Acidilobus saccharovorans (strain DSM 16705 / JCM 18335 / VKM B-2471 / 345-15)</name>
    <dbReference type="NCBI Taxonomy" id="666510"/>
    <lineage>
        <taxon>Archaea</taxon>
        <taxon>Thermoproteota</taxon>
        <taxon>Thermoprotei</taxon>
        <taxon>Acidilobales</taxon>
        <taxon>Acidilobaceae</taxon>
        <taxon>Acidilobus</taxon>
    </lineage>
</organism>
<dbReference type="SUPFAM" id="SSF53850">
    <property type="entry name" value="Periplasmic binding protein-like II"/>
    <property type="match status" value="1"/>
</dbReference>
<dbReference type="HOGENOM" id="CLU_065753_0_0_2"/>
<dbReference type="KEGG" id="asc:ASAC_0837"/>
<gene>
    <name evidence="1" type="ordered locus">ASAC_0837</name>
</gene>
<dbReference type="OrthoDB" id="41324at2157"/>
<evidence type="ECO:0000313" key="2">
    <source>
        <dbReference type="Proteomes" id="UP000000346"/>
    </source>
</evidence>
<dbReference type="STRING" id="666510.ASAC_0837"/>
<name>D9Q1Q5_ACIS3</name>
<dbReference type="RefSeq" id="WP_013266755.1">
    <property type="nucleotide sequence ID" value="NC_014374.1"/>
</dbReference>
<reference evidence="1 2" key="1">
    <citation type="journal article" date="2010" name="Appl. Environ. Microbiol.">
        <title>The genome sequence of the crenarchaeon Acidilobus saccharovorans supports a new order, Acidilobales, and suggests an important ecological role in terrestrial acidic hot springs.</title>
        <authorList>
            <person name="Mardanov A.V."/>
            <person name="Svetlitchnyi V.A."/>
            <person name="Beletsky A.V."/>
            <person name="Prokofeva M.I."/>
            <person name="Bonch-Osmolovskaya E.A."/>
            <person name="Ravin N.V."/>
            <person name="Skryabin K.G."/>
        </authorList>
    </citation>
    <scope>NUCLEOTIDE SEQUENCE [LARGE SCALE GENOMIC DNA]</scope>
    <source>
        <strain evidence="2">DSM 16705 / JCM 18335 / VKM B-2471 / 345-15</strain>
    </source>
</reference>
<dbReference type="GeneID" id="9499072"/>
<dbReference type="EMBL" id="CP001742">
    <property type="protein sequence ID" value="ADL19243.1"/>
    <property type="molecule type" value="Genomic_DNA"/>
</dbReference>
<dbReference type="InParanoid" id="D9Q1Q5"/>
<evidence type="ECO:0000313" key="1">
    <source>
        <dbReference type="EMBL" id="ADL19243.1"/>
    </source>
</evidence>
<dbReference type="Proteomes" id="UP000000346">
    <property type="component" value="Chromosome"/>
</dbReference>
<accession>D9Q1Q5</accession>
<protein>
    <submittedName>
        <fullName evidence="1">Putative sulfate-binding protein</fullName>
    </submittedName>
</protein>
<dbReference type="eggNOG" id="arCOG09701">
    <property type="taxonomic scope" value="Archaea"/>
</dbReference>
<dbReference type="Pfam" id="PF13531">
    <property type="entry name" value="SBP_bac_11"/>
    <property type="match status" value="1"/>
</dbReference>
<dbReference type="AlphaFoldDB" id="D9Q1Q5"/>
<proteinExistence type="predicted"/>